<dbReference type="PANTHER" id="PTHR15276:SF0">
    <property type="entry name" value="COILED-COIL DOMAIN-CONTAINING PROTEIN 6"/>
    <property type="match status" value="1"/>
</dbReference>
<feature type="compositionally biased region" description="Low complexity" evidence="2">
    <location>
        <begin position="208"/>
        <end position="224"/>
    </location>
</feature>
<evidence type="ECO:0000256" key="2">
    <source>
        <dbReference type="SAM" id="MobiDB-lite"/>
    </source>
</evidence>
<dbReference type="PANTHER" id="PTHR15276">
    <property type="entry name" value="H4 D10S170 PROTEIN-RELATED"/>
    <property type="match status" value="1"/>
</dbReference>
<keyword evidence="4" id="KW-1185">Reference proteome</keyword>
<evidence type="ECO:0000313" key="4">
    <source>
        <dbReference type="Proteomes" id="UP000271098"/>
    </source>
</evidence>
<reference evidence="3 4" key="1">
    <citation type="submission" date="2018-11" db="EMBL/GenBank/DDBJ databases">
        <authorList>
            <consortium name="Pathogen Informatics"/>
        </authorList>
    </citation>
    <scope>NUCLEOTIDE SEQUENCE [LARGE SCALE GENOMIC DNA]</scope>
</reference>
<dbReference type="EMBL" id="UYRT01091671">
    <property type="protein sequence ID" value="VDN37340.1"/>
    <property type="molecule type" value="Genomic_DNA"/>
</dbReference>
<evidence type="ECO:0000256" key="1">
    <source>
        <dbReference type="SAM" id="Coils"/>
    </source>
</evidence>
<protein>
    <submittedName>
        <fullName evidence="3">Uncharacterized protein</fullName>
    </submittedName>
</protein>
<feature type="region of interest" description="Disordered" evidence="2">
    <location>
        <begin position="205"/>
        <end position="234"/>
    </location>
</feature>
<proteinExistence type="predicted"/>
<dbReference type="InterPro" id="IPR019152">
    <property type="entry name" value="DUF2046"/>
</dbReference>
<gene>
    <name evidence="3" type="ORF">GPUH_LOCUS21028</name>
</gene>
<feature type="coiled-coil region" evidence="1">
    <location>
        <begin position="119"/>
        <end position="171"/>
    </location>
</feature>
<feature type="compositionally biased region" description="Polar residues" evidence="2">
    <location>
        <begin position="284"/>
        <end position="294"/>
    </location>
</feature>
<accession>A0A3P7NB79</accession>
<feature type="region of interest" description="Disordered" evidence="2">
    <location>
        <begin position="262"/>
        <end position="294"/>
    </location>
</feature>
<evidence type="ECO:0000313" key="3">
    <source>
        <dbReference type="EMBL" id="VDN37340.1"/>
    </source>
</evidence>
<feature type="coiled-coil region" evidence="1">
    <location>
        <begin position="12"/>
        <end position="82"/>
    </location>
</feature>
<dbReference type="Pfam" id="PF09755">
    <property type="entry name" value="DUF2046"/>
    <property type="match status" value="1"/>
</dbReference>
<organism evidence="3 4">
    <name type="scientific">Gongylonema pulchrum</name>
    <dbReference type="NCBI Taxonomy" id="637853"/>
    <lineage>
        <taxon>Eukaryota</taxon>
        <taxon>Metazoa</taxon>
        <taxon>Ecdysozoa</taxon>
        <taxon>Nematoda</taxon>
        <taxon>Chromadorea</taxon>
        <taxon>Rhabditida</taxon>
        <taxon>Spirurina</taxon>
        <taxon>Spiruromorpha</taxon>
        <taxon>Spiruroidea</taxon>
        <taxon>Gongylonematidae</taxon>
        <taxon>Gongylonema</taxon>
    </lineage>
</organism>
<dbReference type="AlphaFoldDB" id="A0A3P7NB79"/>
<name>A0A3P7NB79_9BILA</name>
<keyword evidence="1" id="KW-0175">Coiled coil</keyword>
<feature type="compositionally biased region" description="Polar residues" evidence="2">
    <location>
        <begin position="265"/>
        <end position="277"/>
    </location>
</feature>
<dbReference type="Proteomes" id="UP000271098">
    <property type="component" value="Unassembled WGS sequence"/>
</dbReference>
<sequence>MCKCGATSAAKIKALVARIHELEEELEAGRAAAQQLRRDKVNLTIVLEQEQEAMFHNFTRQINQLNAEKRTLEERIKQLVSEKNEAQPLAGDPVLSHDIAAGMEVRKLREEWQDQNKVIEFLRQTISKQQQHLDEVEAKYQLELLGLREKFEEASEASRQARDAIQAALDQSVKSWRTYFVEEYAREKKAAEAMTELIRRLEKPNHMAPSSGAAAEPASNNAHSVTSDGGFDTDEESVDEFVAHSANEISVGFGSLYLYPKTDDSTQQSVPMDSEQSFFAAFSPTDSPEVSGTE</sequence>